<evidence type="ECO:0000256" key="1">
    <source>
        <dbReference type="HAMAP-Rule" id="MF_00469"/>
    </source>
</evidence>
<dbReference type="GO" id="GO:0016740">
    <property type="term" value="F:transferase activity"/>
    <property type="evidence" value="ECO:0007669"/>
    <property type="project" value="UniProtKB-KW"/>
</dbReference>
<evidence type="ECO:0000313" key="3">
    <source>
        <dbReference type="EMBL" id="MXN63652.1"/>
    </source>
</evidence>
<dbReference type="AlphaFoldDB" id="A0A7X3LRA0"/>
<dbReference type="Gene3D" id="3.30.70.100">
    <property type="match status" value="1"/>
</dbReference>
<dbReference type="InterPro" id="IPR040503">
    <property type="entry name" value="TRHO_N"/>
</dbReference>
<dbReference type="InterPro" id="IPR036873">
    <property type="entry name" value="Rhodanese-like_dom_sf"/>
</dbReference>
<sequence>MPEIKIAALYKFVDLESHEALREPLLAFCRSRSIFGSLLLAREGINGTVAGSPEAIGELLEYLRSDERFAELDAKFSYAARNPFKRMKVRLKKEIVSLGVAAADPRRRVGTYIAPEDWNALVSDPDVVLVDTRNDYEVAFGRFQGAVDPGTRSFREFAEWVRQAKELEEKPRVAMYCTGGIRCEKATALLLSEGFEEVYHLKGGILNYLEKMPEAESLWSGSCFVFDERIAVDHDLAPTWGRDAPRDAFEILPSDVVDTATGSGNR</sequence>
<dbReference type="SUPFAM" id="SSF52821">
    <property type="entry name" value="Rhodanese/Cell cycle control phosphatase"/>
    <property type="match status" value="1"/>
</dbReference>
<proteinExistence type="inferred from homology"/>
<accession>A0A7X3LRA0</accession>
<reference evidence="3 4" key="1">
    <citation type="submission" date="2019-12" db="EMBL/GenBank/DDBJ databases">
        <authorList>
            <person name="Li M."/>
        </authorList>
    </citation>
    <scope>NUCLEOTIDE SEQUENCE [LARGE SCALE GENOMIC DNA]</scope>
    <source>
        <strain evidence="3 4">GBMRC 2046</strain>
    </source>
</reference>
<organism evidence="3 4">
    <name type="scientific">Stappia sediminis</name>
    <dbReference type="NCBI Taxonomy" id="2692190"/>
    <lineage>
        <taxon>Bacteria</taxon>
        <taxon>Pseudomonadati</taxon>
        <taxon>Pseudomonadota</taxon>
        <taxon>Alphaproteobacteria</taxon>
        <taxon>Hyphomicrobiales</taxon>
        <taxon>Stappiaceae</taxon>
        <taxon>Stappia</taxon>
    </lineage>
</organism>
<dbReference type="CDD" id="cd01518">
    <property type="entry name" value="RHOD_YceA"/>
    <property type="match status" value="1"/>
</dbReference>
<dbReference type="GO" id="GO:0006400">
    <property type="term" value="P:tRNA modification"/>
    <property type="evidence" value="ECO:0007669"/>
    <property type="project" value="UniProtKB-UniRule"/>
</dbReference>
<dbReference type="NCBIfam" id="NF001136">
    <property type="entry name" value="PRK00142.1-4"/>
    <property type="match status" value="1"/>
</dbReference>
<dbReference type="Gene3D" id="3.40.250.10">
    <property type="entry name" value="Rhodanese-like domain"/>
    <property type="match status" value="1"/>
</dbReference>
<dbReference type="PANTHER" id="PTHR43268">
    <property type="entry name" value="THIOSULFATE SULFURTRANSFERASE/RHODANESE-LIKE DOMAIN-CONTAINING PROTEIN 2"/>
    <property type="match status" value="1"/>
</dbReference>
<feature type="domain" description="Rhodanese" evidence="2">
    <location>
        <begin position="123"/>
        <end position="217"/>
    </location>
</feature>
<keyword evidence="1" id="KW-0819">tRNA processing</keyword>
<comment type="caution">
    <text evidence="3">The sequence shown here is derived from an EMBL/GenBank/DDBJ whole genome shotgun (WGS) entry which is preliminary data.</text>
</comment>
<dbReference type="PANTHER" id="PTHR43268:SF3">
    <property type="entry name" value="RHODANESE-LIKE DOMAIN-CONTAINING PROTEIN 7-RELATED"/>
    <property type="match status" value="1"/>
</dbReference>
<dbReference type="EMBL" id="WUMV01000001">
    <property type="protein sequence ID" value="MXN63652.1"/>
    <property type="molecule type" value="Genomic_DNA"/>
</dbReference>
<protein>
    <recommendedName>
        <fullName evidence="1">tRNA uridine(34) hydroxylase</fullName>
        <ecNumber evidence="1">1.14.-.-</ecNumber>
    </recommendedName>
    <alternativeName>
        <fullName evidence="1">tRNA hydroxylation protein O</fullName>
    </alternativeName>
</protein>
<evidence type="ECO:0000259" key="2">
    <source>
        <dbReference type="PROSITE" id="PS50206"/>
    </source>
</evidence>
<dbReference type="InterPro" id="IPR001763">
    <property type="entry name" value="Rhodanese-like_dom"/>
</dbReference>
<name>A0A7X3LRA0_9HYPH</name>
<dbReference type="Pfam" id="PF00581">
    <property type="entry name" value="Rhodanese"/>
    <property type="match status" value="1"/>
</dbReference>
<keyword evidence="1" id="KW-0560">Oxidoreductase</keyword>
<gene>
    <name evidence="1" type="primary">trhO</name>
    <name evidence="3" type="ORF">GR183_01945</name>
</gene>
<dbReference type="InterPro" id="IPR020936">
    <property type="entry name" value="TrhO"/>
</dbReference>
<keyword evidence="4" id="KW-1185">Reference proteome</keyword>
<keyword evidence="3" id="KW-0808">Transferase</keyword>
<dbReference type="GO" id="GO:0016705">
    <property type="term" value="F:oxidoreductase activity, acting on paired donors, with incorporation or reduction of molecular oxygen"/>
    <property type="evidence" value="ECO:0007669"/>
    <property type="project" value="UniProtKB-UniRule"/>
</dbReference>
<comment type="function">
    <text evidence="1">Catalyzes oxygen-dependent 5-hydroxyuridine (ho5U) modification at position 34 in tRNAs.</text>
</comment>
<dbReference type="PROSITE" id="PS50206">
    <property type="entry name" value="RHODANESE_3"/>
    <property type="match status" value="1"/>
</dbReference>
<dbReference type="RefSeq" id="WP_160773893.1">
    <property type="nucleotide sequence ID" value="NZ_WUMV01000001.1"/>
</dbReference>
<evidence type="ECO:0000313" key="4">
    <source>
        <dbReference type="Proteomes" id="UP000433101"/>
    </source>
</evidence>
<dbReference type="SMART" id="SM00450">
    <property type="entry name" value="RHOD"/>
    <property type="match status" value="1"/>
</dbReference>
<dbReference type="EC" id="1.14.-.-" evidence="1"/>
<comment type="catalytic activity">
    <reaction evidence="1">
        <text>uridine(34) in tRNA + AH2 + O2 = 5-hydroxyuridine(34) in tRNA + A + H2O</text>
        <dbReference type="Rhea" id="RHEA:64224"/>
        <dbReference type="Rhea" id="RHEA-COMP:11727"/>
        <dbReference type="Rhea" id="RHEA-COMP:13381"/>
        <dbReference type="ChEBI" id="CHEBI:13193"/>
        <dbReference type="ChEBI" id="CHEBI:15377"/>
        <dbReference type="ChEBI" id="CHEBI:15379"/>
        <dbReference type="ChEBI" id="CHEBI:17499"/>
        <dbReference type="ChEBI" id="CHEBI:65315"/>
        <dbReference type="ChEBI" id="CHEBI:136877"/>
    </reaction>
</comment>
<comment type="similarity">
    <text evidence="1">Belongs to the TrhO family.</text>
</comment>
<dbReference type="HAMAP" id="MF_00469">
    <property type="entry name" value="TrhO"/>
    <property type="match status" value="1"/>
</dbReference>
<dbReference type="Proteomes" id="UP000433101">
    <property type="component" value="Unassembled WGS sequence"/>
</dbReference>
<dbReference type="Pfam" id="PF17773">
    <property type="entry name" value="UPF0176_N"/>
    <property type="match status" value="1"/>
</dbReference>